<keyword evidence="2" id="KW-1185">Reference proteome</keyword>
<sequence>MSIIRVVSNLKVGRMRLLAMRWLSGTVIPGESKVQLKKPEGESGFFKYSRNVSRDPKIKDEYKALKGDTPKRFDFDGRTRKRCELMEILQDQMLEAAKKRGTRT</sequence>
<dbReference type="OrthoDB" id="5826678at2759"/>
<reference evidence="1 2" key="1">
    <citation type="submission" date="2013-11" db="EMBL/GenBank/DDBJ databases">
        <title>Draft genome of the bovine lungworm Dictyocaulus viviparus.</title>
        <authorList>
            <person name="Mitreva M."/>
        </authorList>
    </citation>
    <scope>NUCLEOTIDE SEQUENCE [LARGE SCALE GENOMIC DNA]</scope>
    <source>
        <strain evidence="1 2">HannoverDv2000</strain>
    </source>
</reference>
<name>A0A0D8XUS6_DICVI</name>
<dbReference type="AlphaFoldDB" id="A0A0D8XUS6"/>
<evidence type="ECO:0000313" key="2">
    <source>
        <dbReference type="Proteomes" id="UP000053766"/>
    </source>
</evidence>
<dbReference type="Proteomes" id="UP000053766">
    <property type="component" value="Unassembled WGS sequence"/>
</dbReference>
<accession>A0A0D8XUS6</accession>
<protein>
    <submittedName>
        <fullName evidence="1">Uncharacterized protein</fullName>
    </submittedName>
</protein>
<reference evidence="2" key="2">
    <citation type="journal article" date="2016" name="Sci. Rep.">
        <title>Dictyocaulus viviparus genome, variome and transcriptome elucidate lungworm biology and support future intervention.</title>
        <authorList>
            <person name="McNulty S.N."/>
            <person name="Strube C."/>
            <person name="Rosa B.A."/>
            <person name="Martin J.C."/>
            <person name="Tyagi R."/>
            <person name="Choi Y.J."/>
            <person name="Wang Q."/>
            <person name="Hallsworth Pepin K."/>
            <person name="Zhang X."/>
            <person name="Ozersky P."/>
            <person name="Wilson R.K."/>
            <person name="Sternberg P.W."/>
            <person name="Gasser R.B."/>
            <person name="Mitreva M."/>
        </authorList>
    </citation>
    <scope>NUCLEOTIDE SEQUENCE [LARGE SCALE GENOMIC DNA]</scope>
    <source>
        <strain evidence="2">HannoverDv2000</strain>
    </source>
</reference>
<organism evidence="1 2">
    <name type="scientific">Dictyocaulus viviparus</name>
    <name type="common">Bovine lungworm</name>
    <dbReference type="NCBI Taxonomy" id="29172"/>
    <lineage>
        <taxon>Eukaryota</taxon>
        <taxon>Metazoa</taxon>
        <taxon>Ecdysozoa</taxon>
        <taxon>Nematoda</taxon>
        <taxon>Chromadorea</taxon>
        <taxon>Rhabditida</taxon>
        <taxon>Rhabditina</taxon>
        <taxon>Rhabditomorpha</taxon>
        <taxon>Strongyloidea</taxon>
        <taxon>Metastrongylidae</taxon>
        <taxon>Dictyocaulus</taxon>
    </lineage>
</organism>
<gene>
    <name evidence="1" type="ORF">DICVIV_07826</name>
</gene>
<dbReference type="EMBL" id="KN716368">
    <property type="protein sequence ID" value="KJH46136.1"/>
    <property type="molecule type" value="Genomic_DNA"/>
</dbReference>
<evidence type="ECO:0000313" key="1">
    <source>
        <dbReference type="EMBL" id="KJH46136.1"/>
    </source>
</evidence>
<proteinExistence type="predicted"/>